<keyword evidence="2" id="KW-1185">Reference proteome</keyword>
<dbReference type="AlphaFoldDB" id="A0A1E5HDC6"/>
<reference evidence="2" key="1">
    <citation type="submission" date="2016-09" db="EMBL/GenBank/DDBJ databases">
        <authorList>
            <person name="Gulvik C.A."/>
        </authorList>
    </citation>
    <scope>NUCLEOTIDE SEQUENCE [LARGE SCALE GENOMIC DNA]</scope>
    <source>
        <strain evidence="2">LMG 26676</strain>
    </source>
</reference>
<evidence type="ECO:0000313" key="1">
    <source>
        <dbReference type="EMBL" id="OEG22948.1"/>
    </source>
</evidence>
<comment type="caution">
    <text evidence="1">The sequence shown here is derived from an EMBL/GenBank/DDBJ whole genome shotgun (WGS) entry which is preliminary data.</text>
</comment>
<dbReference type="STRING" id="1131292.BCR24_13920"/>
<protein>
    <submittedName>
        <fullName evidence="1">Uncharacterized protein</fullName>
    </submittedName>
</protein>
<dbReference type="Proteomes" id="UP000094469">
    <property type="component" value="Unassembled WGS sequence"/>
</dbReference>
<evidence type="ECO:0000313" key="2">
    <source>
        <dbReference type="Proteomes" id="UP000094469"/>
    </source>
</evidence>
<gene>
    <name evidence="1" type="ORF">BCR24_13920</name>
</gene>
<name>A0A1E5HDC6_9ENTE</name>
<dbReference type="EMBL" id="MIKC01000009">
    <property type="protein sequence ID" value="OEG22948.1"/>
    <property type="molecule type" value="Genomic_DNA"/>
</dbReference>
<sequence>MFFKKKEKKNVHYCLECEREIQEDELNSDNEGFDGYYCSSCADNLGHSGWDVVDPDHNFDSFSD</sequence>
<accession>A0A1E5HDC6</accession>
<proteinExistence type="predicted"/>
<organism evidence="1 2">
    <name type="scientific">Enterococcus ureilyticus</name>
    <dbReference type="NCBI Taxonomy" id="1131292"/>
    <lineage>
        <taxon>Bacteria</taxon>
        <taxon>Bacillati</taxon>
        <taxon>Bacillota</taxon>
        <taxon>Bacilli</taxon>
        <taxon>Lactobacillales</taxon>
        <taxon>Enterococcaceae</taxon>
        <taxon>Enterococcus</taxon>
    </lineage>
</organism>